<name>A0A1M5BQK2_9FLAO</name>
<gene>
    <name evidence="2" type="ORF">SAMN03080594_104182</name>
</gene>
<feature type="transmembrane region" description="Helical" evidence="1">
    <location>
        <begin position="12"/>
        <end position="43"/>
    </location>
</feature>
<dbReference type="Proteomes" id="UP000184406">
    <property type="component" value="Unassembled WGS sequence"/>
</dbReference>
<evidence type="ECO:0000313" key="3">
    <source>
        <dbReference type="Proteomes" id="UP000184406"/>
    </source>
</evidence>
<proteinExistence type="predicted"/>
<sequence length="155" mass="17308">MLRYKFYINANQTVFVSALVSLWPMKTIIVGIIFFLCALPLYAQLEQDKVKHFMAGTLSGAIGADIADGFSGGNRYWRIAGAVTSSLLAGLAKEAYDEYKYNGWDNRDLAATVLGGVSIGITIDIFSEKRQRKGKEMMVEIVDENMTFGKHEMEY</sequence>
<evidence type="ECO:0000313" key="2">
    <source>
        <dbReference type="EMBL" id="SHF44838.1"/>
    </source>
</evidence>
<dbReference type="EMBL" id="FQUX01000004">
    <property type="protein sequence ID" value="SHF44838.1"/>
    <property type="molecule type" value="Genomic_DNA"/>
</dbReference>
<keyword evidence="1" id="KW-0472">Membrane</keyword>
<feature type="transmembrane region" description="Helical" evidence="1">
    <location>
        <begin position="109"/>
        <end position="127"/>
    </location>
</feature>
<reference evidence="3" key="1">
    <citation type="submission" date="2016-11" db="EMBL/GenBank/DDBJ databases">
        <authorList>
            <person name="Varghese N."/>
            <person name="Submissions S."/>
        </authorList>
    </citation>
    <scope>NUCLEOTIDE SEQUENCE [LARGE SCALE GENOMIC DNA]</scope>
    <source>
        <strain evidence="3">DSM 17539</strain>
    </source>
</reference>
<evidence type="ECO:0000256" key="1">
    <source>
        <dbReference type="SAM" id="Phobius"/>
    </source>
</evidence>
<keyword evidence="3" id="KW-1185">Reference proteome</keyword>
<protein>
    <submittedName>
        <fullName evidence="2">Uncharacterized protein</fullName>
    </submittedName>
</protein>
<keyword evidence="1" id="KW-1133">Transmembrane helix</keyword>
<accession>A0A1M5BQK2</accession>
<keyword evidence="1" id="KW-0812">Transmembrane</keyword>
<organism evidence="2 3">
    <name type="scientific">Arenibacter palladensis</name>
    <dbReference type="NCBI Taxonomy" id="237373"/>
    <lineage>
        <taxon>Bacteria</taxon>
        <taxon>Pseudomonadati</taxon>
        <taxon>Bacteroidota</taxon>
        <taxon>Flavobacteriia</taxon>
        <taxon>Flavobacteriales</taxon>
        <taxon>Flavobacteriaceae</taxon>
        <taxon>Arenibacter</taxon>
    </lineage>
</organism>
<dbReference type="AlphaFoldDB" id="A0A1M5BQK2"/>